<evidence type="ECO:0000256" key="7">
    <source>
        <dbReference type="ARBA" id="ARBA00022801"/>
    </source>
</evidence>
<feature type="domain" description="EndoU" evidence="12">
    <location>
        <begin position="27"/>
        <end position="289"/>
    </location>
</feature>
<comment type="similarity">
    <text evidence="2 11">Belongs to the ENDOU family.</text>
</comment>
<proteinExistence type="inferred from homology"/>
<dbReference type="InterPro" id="IPR037227">
    <property type="entry name" value="EndoU-like"/>
</dbReference>
<evidence type="ECO:0000256" key="1">
    <source>
        <dbReference type="ARBA" id="ARBA00001936"/>
    </source>
</evidence>
<dbReference type="AlphaFoldDB" id="A0A8B6CKP4"/>
<evidence type="ECO:0000259" key="12">
    <source>
        <dbReference type="PROSITE" id="PS51959"/>
    </source>
</evidence>
<keyword evidence="14" id="KW-1185">Reference proteome</keyword>
<dbReference type="Pfam" id="PF09412">
    <property type="entry name" value="XendoU"/>
    <property type="match status" value="1"/>
</dbReference>
<comment type="cofactor">
    <cofactor evidence="1 11">
        <name>Mn(2+)</name>
        <dbReference type="ChEBI" id="CHEBI:29035"/>
    </cofactor>
</comment>
<evidence type="ECO:0000256" key="2">
    <source>
        <dbReference type="ARBA" id="ARBA00010168"/>
    </source>
</evidence>
<keyword evidence="6 11" id="KW-0255">Endonuclease</keyword>
<evidence type="ECO:0000256" key="4">
    <source>
        <dbReference type="ARBA" id="ARBA00022722"/>
    </source>
</evidence>
<dbReference type="InterPro" id="IPR039787">
    <property type="entry name" value="ENDOU"/>
</dbReference>
<feature type="chain" id="PRO_5033097469" description="Uridylate-specific endoribonuclease" evidence="11">
    <location>
        <begin position="26"/>
        <end position="289"/>
    </location>
</feature>
<evidence type="ECO:0000313" key="13">
    <source>
        <dbReference type="EMBL" id="VDI05561.1"/>
    </source>
</evidence>
<keyword evidence="9 11" id="KW-0464">Manganese</keyword>
<evidence type="ECO:0000256" key="3">
    <source>
        <dbReference type="ARBA" id="ARBA00011245"/>
    </source>
</evidence>
<dbReference type="EMBL" id="UYJE01001825">
    <property type="protein sequence ID" value="VDI05561.1"/>
    <property type="molecule type" value="Genomic_DNA"/>
</dbReference>
<dbReference type="SUPFAM" id="SSF142877">
    <property type="entry name" value="EndoU-like"/>
    <property type="match status" value="1"/>
</dbReference>
<dbReference type="GO" id="GO:0004521">
    <property type="term" value="F:RNA endonuclease activity"/>
    <property type="evidence" value="ECO:0007669"/>
    <property type="project" value="UniProtKB-UniRule"/>
</dbReference>
<dbReference type="EC" id="4.6.1.-" evidence="11"/>
<accession>A0A8B6CKP4</accession>
<dbReference type="PANTHER" id="PTHR12439">
    <property type="entry name" value="PLACENTAL PROTEIN 11-RELATED"/>
    <property type="match status" value="1"/>
</dbReference>
<evidence type="ECO:0000256" key="10">
    <source>
        <dbReference type="ARBA" id="ARBA00023239"/>
    </source>
</evidence>
<dbReference type="PANTHER" id="PTHR12439:SF42">
    <property type="entry name" value="ENDORIBONUCLEASE-RELATED"/>
    <property type="match status" value="1"/>
</dbReference>
<feature type="signal peptide" evidence="11">
    <location>
        <begin position="1"/>
        <end position="25"/>
    </location>
</feature>
<comment type="caution">
    <text evidence="13">The sequence shown here is derived from an EMBL/GenBank/DDBJ whole genome shotgun (WGS) entry which is preliminary data.</text>
</comment>
<protein>
    <recommendedName>
        <fullName evidence="11">Uridylate-specific endoribonuclease</fullName>
        <ecNumber evidence="11">4.6.1.-</ecNumber>
    </recommendedName>
</protein>
<dbReference type="OrthoDB" id="430326at2759"/>
<keyword evidence="11" id="KW-0732">Signal</keyword>
<dbReference type="InterPro" id="IPR018998">
    <property type="entry name" value="EndoU_C"/>
</dbReference>
<dbReference type="PROSITE" id="PS51959">
    <property type="entry name" value="ENDOU"/>
    <property type="match status" value="1"/>
</dbReference>
<name>A0A8B6CKP4_MYTGA</name>
<dbReference type="Proteomes" id="UP000596742">
    <property type="component" value="Unassembled WGS sequence"/>
</dbReference>
<evidence type="ECO:0000256" key="6">
    <source>
        <dbReference type="ARBA" id="ARBA00022759"/>
    </source>
</evidence>
<keyword evidence="5 11" id="KW-0479">Metal-binding</keyword>
<organism evidence="13 14">
    <name type="scientific">Mytilus galloprovincialis</name>
    <name type="common">Mediterranean mussel</name>
    <dbReference type="NCBI Taxonomy" id="29158"/>
    <lineage>
        <taxon>Eukaryota</taxon>
        <taxon>Metazoa</taxon>
        <taxon>Spiralia</taxon>
        <taxon>Lophotrochozoa</taxon>
        <taxon>Mollusca</taxon>
        <taxon>Bivalvia</taxon>
        <taxon>Autobranchia</taxon>
        <taxon>Pteriomorphia</taxon>
        <taxon>Mytilida</taxon>
        <taxon>Mytiloidea</taxon>
        <taxon>Mytilidae</taxon>
        <taxon>Mytilinae</taxon>
        <taxon>Mytilus</taxon>
    </lineage>
</organism>
<evidence type="ECO:0000313" key="14">
    <source>
        <dbReference type="Proteomes" id="UP000596742"/>
    </source>
</evidence>
<evidence type="ECO:0000256" key="8">
    <source>
        <dbReference type="ARBA" id="ARBA00022884"/>
    </source>
</evidence>
<keyword evidence="8 11" id="KW-0694">RNA-binding</keyword>
<evidence type="ECO:0000256" key="11">
    <source>
        <dbReference type="RuleBase" id="RU367085"/>
    </source>
</evidence>
<keyword evidence="10" id="KW-0456">Lyase</keyword>
<dbReference type="CDD" id="cd21159">
    <property type="entry name" value="XendoU"/>
    <property type="match status" value="1"/>
</dbReference>
<evidence type="ECO:0000256" key="9">
    <source>
        <dbReference type="ARBA" id="ARBA00023211"/>
    </source>
</evidence>
<comment type="catalytic activity">
    <reaction evidence="11">
        <text>ribonucleotidyl-uridine-RNA = a 5'-end dephospho-uridine-RNA + a 3'-end 2',3'-cyclophospho-ribonucleotide-RNA</text>
        <dbReference type="Rhea" id="RHEA:67792"/>
        <dbReference type="Rhea" id="RHEA-COMP:10464"/>
        <dbReference type="Rhea" id="RHEA-COMP:17354"/>
        <dbReference type="Rhea" id="RHEA-COMP:17356"/>
        <dbReference type="ChEBI" id="CHEBI:83064"/>
        <dbReference type="ChEBI" id="CHEBI:173117"/>
        <dbReference type="ChEBI" id="CHEBI:173224"/>
    </reaction>
</comment>
<dbReference type="GO" id="GO:0016829">
    <property type="term" value="F:lyase activity"/>
    <property type="evidence" value="ECO:0007669"/>
    <property type="project" value="UniProtKB-KW"/>
</dbReference>
<dbReference type="GO" id="GO:0016787">
    <property type="term" value="F:hydrolase activity"/>
    <property type="evidence" value="ECO:0007669"/>
    <property type="project" value="UniProtKB-KW"/>
</dbReference>
<dbReference type="GO" id="GO:0003723">
    <property type="term" value="F:RNA binding"/>
    <property type="evidence" value="ECO:0007669"/>
    <property type="project" value="UniProtKB-UniRule"/>
</dbReference>
<sequence length="289" mass="33217">MFIQGIMAIRRASIFVLVLTGVVSCVEDTELSTLITSLWNSDTNAATSHDLRYSYQQHTDTSSSTDHAPNRLFSYVNENYLFHKPTYRTFLDLLDNYQNSVGTAEHVTTTEVAEELRFLNEICKTSIMQKTQQFLHKKGYVSSSMVDFEHKLKSVWFTTYPRSGSSRTLDSSGFEHVFVGEVKGSSVDGFHNWIQFYLEEKKGHANYLGYVFKHQPGILGVHFKWYSSYKKLSSLILGSSPEFEMACFTLCYYLHRNRDCQFNINGHTIRVKTYEVDNMPGDQIATAYL</sequence>
<dbReference type="GO" id="GO:0046872">
    <property type="term" value="F:metal ion binding"/>
    <property type="evidence" value="ECO:0007669"/>
    <property type="project" value="UniProtKB-UniRule"/>
</dbReference>
<gene>
    <name evidence="13" type="ORF">MGAL_10B045620</name>
</gene>
<reference evidence="13" key="1">
    <citation type="submission" date="2018-11" db="EMBL/GenBank/DDBJ databases">
        <authorList>
            <person name="Alioto T."/>
            <person name="Alioto T."/>
        </authorList>
    </citation>
    <scope>NUCLEOTIDE SEQUENCE</scope>
</reference>
<keyword evidence="4 11" id="KW-0540">Nuclease</keyword>
<evidence type="ECO:0000256" key="5">
    <source>
        <dbReference type="ARBA" id="ARBA00022723"/>
    </source>
</evidence>
<keyword evidence="7 11" id="KW-0378">Hydrolase</keyword>
<comment type="subunit">
    <text evidence="3 11">Monomer.</text>
</comment>